<reference evidence="2 3" key="1">
    <citation type="journal article" date="2019" name="Nat. Ecol. Evol.">
        <title>Megaphylogeny resolves global patterns of mushroom evolution.</title>
        <authorList>
            <person name="Varga T."/>
            <person name="Krizsan K."/>
            <person name="Foldi C."/>
            <person name="Dima B."/>
            <person name="Sanchez-Garcia M."/>
            <person name="Sanchez-Ramirez S."/>
            <person name="Szollosi G.J."/>
            <person name="Szarkandi J.G."/>
            <person name="Papp V."/>
            <person name="Albert L."/>
            <person name="Andreopoulos W."/>
            <person name="Angelini C."/>
            <person name="Antonin V."/>
            <person name="Barry K.W."/>
            <person name="Bougher N.L."/>
            <person name="Buchanan P."/>
            <person name="Buyck B."/>
            <person name="Bense V."/>
            <person name="Catcheside P."/>
            <person name="Chovatia M."/>
            <person name="Cooper J."/>
            <person name="Damon W."/>
            <person name="Desjardin D."/>
            <person name="Finy P."/>
            <person name="Geml J."/>
            <person name="Haridas S."/>
            <person name="Hughes K."/>
            <person name="Justo A."/>
            <person name="Karasinski D."/>
            <person name="Kautmanova I."/>
            <person name="Kiss B."/>
            <person name="Kocsube S."/>
            <person name="Kotiranta H."/>
            <person name="LaButti K.M."/>
            <person name="Lechner B.E."/>
            <person name="Liimatainen K."/>
            <person name="Lipzen A."/>
            <person name="Lukacs Z."/>
            <person name="Mihaltcheva S."/>
            <person name="Morgado L.N."/>
            <person name="Niskanen T."/>
            <person name="Noordeloos M.E."/>
            <person name="Ohm R.A."/>
            <person name="Ortiz-Santana B."/>
            <person name="Ovrebo C."/>
            <person name="Racz N."/>
            <person name="Riley R."/>
            <person name="Savchenko A."/>
            <person name="Shiryaev A."/>
            <person name="Soop K."/>
            <person name="Spirin V."/>
            <person name="Szebenyi C."/>
            <person name="Tomsovsky M."/>
            <person name="Tulloss R.E."/>
            <person name="Uehling J."/>
            <person name="Grigoriev I.V."/>
            <person name="Vagvolgyi C."/>
            <person name="Papp T."/>
            <person name="Martin F.M."/>
            <person name="Miettinen O."/>
            <person name="Hibbett D.S."/>
            <person name="Nagy L.G."/>
        </authorList>
    </citation>
    <scope>NUCLEOTIDE SEQUENCE [LARGE SCALE GENOMIC DNA]</scope>
    <source>
        <strain evidence="2 3">CBS 962.96</strain>
    </source>
</reference>
<gene>
    <name evidence="2" type="ORF">K435DRAFT_850387</name>
</gene>
<feature type="region of interest" description="Disordered" evidence="1">
    <location>
        <begin position="33"/>
        <end position="53"/>
    </location>
</feature>
<evidence type="ECO:0000256" key="1">
    <source>
        <dbReference type="SAM" id="MobiDB-lite"/>
    </source>
</evidence>
<dbReference type="Proteomes" id="UP000297245">
    <property type="component" value="Unassembled WGS sequence"/>
</dbReference>
<dbReference type="EMBL" id="ML179052">
    <property type="protein sequence ID" value="THV04838.1"/>
    <property type="molecule type" value="Genomic_DNA"/>
</dbReference>
<proteinExistence type="predicted"/>
<evidence type="ECO:0000313" key="2">
    <source>
        <dbReference type="EMBL" id="THV04838.1"/>
    </source>
</evidence>
<dbReference type="OrthoDB" id="3362817at2759"/>
<organism evidence="2 3">
    <name type="scientific">Dendrothele bispora (strain CBS 962.96)</name>
    <dbReference type="NCBI Taxonomy" id="1314807"/>
    <lineage>
        <taxon>Eukaryota</taxon>
        <taxon>Fungi</taxon>
        <taxon>Dikarya</taxon>
        <taxon>Basidiomycota</taxon>
        <taxon>Agaricomycotina</taxon>
        <taxon>Agaricomycetes</taxon>
        <taxon>Agaricomycetidae</taxon>
        <taxon>Agaricales</taxon>
        <taxon>Agaricales incertae sedis</taxon>
        <taxon>Dendrothele</taxon>
    </lineage>
</organism>
<name>A0A4S8MPB0_DENBC</name>
<sequence>MSVVRPLAQSRLRPICRVHLYAFYTRSFSTTSVTSSSTKSKTRRKQFHDTETLFDPPKSTSSVNLFQESKLQAYLDSIHETQDKLTLDDLTRLKPAKHSLALSPAYEDEYNQVLEKLQRSFTKSQLSYFLRFYPGIGKPGKYDRSKSGYAAYIIERAWGWPSISEVRKTKRDLSEVEVRTFPLDPRQSFVLLGKDGSHLLNLSSKYQVHISFSSKPLALKAEGLRAKLNKLGKYIDTVKEQIQEEYFTLTSKTALLPSLLQRISRTSGAFTENFGDDRIRISHHGDSRAAFVAKRLATHAACHVAEAPHPLVTYVPAGVPIQSSVPLTMFPHNYAVYPFSAARSLPWISNVGATFRMRRVGEWLGAGAVENIERTGGLTQGKGEIIDLDEIDLKQKLLGSIPSGSTDSSRVVTASLGHLLLSLPAGSRQSILSPLSEAGPLSKILGWMREGSTDRVFSTNLPASLLDTSPKNQKIIHRLIYQTVPSDAISPSRILQFELYISLHNQSSYEKTEASDNPNAEIVGSSKESLLLSHECRTGTEFIVDLTIPDRLMDIRFSVLDSSLVSENSIPSELRNYNAELVSFLQSPSSDTLAQPDPPLTLRHGNLEYILRSSASVRQNSEVVADDQPVQVITESILDLEVNEKVTACKVICNDPASEQGWESFMKSCDKLTAS</sequence>
<keyword evidence="3" id="KW-1185">Reference proteome</keyword>
<evidence type="ECO:0000313" key="3">
    <source>
        <dbReference type="Proteomes" id="UP000297245"/>
    </source>
</evidence>
<dbReference type="AlphaFoldDB" id="A0A4S8MPB0"/>
<accession>A0A4S8MPB0</accession>
<protein>
    <submittedName>
        <fullName evidence="2">Uncharacterized protein</fullName>
    </submittedName>
</protein>